<keyword evidence="3" id="KW-1185">Reference proteome</keyword>
<evidence type="ECO:0000313" key="2">
    <source>
        <dbReference type="EMBL" id="KAI5068997.1"/>
    </source>
</evidence>
<gene>
    <name evidence="2" type="ORF">GOP47_0015298</name>
</gene>
<dbReference type="AlphaFoldDB" id="A0A9D4UK59"/>
<dbReference type="PROSITE" id="PS51186">
    <property type="entry name" value="GNAT"/>
    <property type="match status" value="1"/>
</dbReference>
<feature type="domain" description="N-acetyltransferase" evidence="1">
    <location>
        <begin position="10"/>
        <end position="165"/>
    </location>
</feature>
<name>A0A9D4UK59_ADICA</name>
<dbReference type="SUPFAM" id="SSF55729">
    <property type="entry name" value="Acyl-CoA N-acyltransferases (Nat)"/>
    <property type="match status" value="1"/>
</dbReference>
<dbReference type="OrthoDB" id="630895at2759"/>
<dbReference type="InterPro" id="IPR016181">
    <property type="entry name" value="Acyl_CoA_acyltransferase"/>
</dbReference>
<organism evidence="2 3">
    <name type="scientific">Adiantum capillus-veneris</name>
    <name type="common">Maidenhair fern</name>
    <dbReference type="NCBI Taxonomy" id="13818"/>
    <lineage>
        <taxon>Eukaryota</taxon>
        <taxon>Viridiplantae</taxon>
        <taxon>Streptophyta</taxon>
        <taxon>Embryophyta</taxon>
        <taxon>Tracheophyta</taxon>
        <taxon>Polypodiopsida</taxon>
        <taxon>Polypodiidae</taxon>
        <taxon>Polypodiales</taxon>
        <taxon>Pteridineae</taxon>
        <taxon>Pteridaceae</taxon>
        <taxon>Vittarioideae</taxon>
        <taxon>Adiantum</taxon>
    </lineage>
</organism>
<dbReference type="GO" id="GO:0016747">
    <property type="term" value="F:acyltransferase activity, transferring groups other than amino-acyl groups"/>
    <property type="evidence" value="ECO:0007669"/>
    <property type="project" value="InterPro"/>
</dbReference>
<accession>A0A9D4UK59</accession>
<dbReference type="EMBL" id="JABFUD020000015">
    <property type="protein sequence ID" value="KAI5068997.1"/>
    <property type="molecule type" value="Genomic_DNA"/>
</dbReference>
<sequence>MEEDDTPGRVSLRSFNLGDVEHFMTWAGDDHVTQFLAWDTYTSSDDARKFLESVAMPHPWFKAICLNGVPIGSLTLTQGSGLNCCRAELGYVLRKAHWGKGFTTQAVKLALVQGFKELEIERIEAHVYPENKASQKVLVKAGLVQEGLLRKYKLTKGIVHDCLIYSYLKTS</sequence>
<dbReference type="Pfam" id="PF13302">
    <property type="entry name" value="Acetyltransf_3"/>
    <property type="match status" value="1"/>
</dbReference>
<comment type="caution">
    <text evidence="2">The sequence shown here is derived from an EMBL/GenBank/DDBJ whole genome shotgun (WGS) entry which is preliminary data.</text>
</comment>
<protein>
    <recommendedName>
        <fullName evidence="1">N-acetyltransferase domain-containing protein</fullName>
    </recommendedName>
</protein>
<dbReference type="Gene3D" id="3.40.630.30">
    <property type="match status" value="1"/>
</dbReference>
<proteinExistence type="predicted"/>
<dbReference type="InterPro" id="IPR000182">
    <property type="entry name" value="GNAT_dom"/>
</dbReference>
<dbReference type="PANTHER" id="PTHR46067:SF27">
    <property type="entry name" value="ACYL-COA N-ACYLTRANSFERASES (NAT) SUPERFAMILY PROTEIN"/>
    <property type="match status" value="1"/>
</dbReference>
<dbReference type="PANTHER" id="PTHR46067">
    <property type="entry name" value="ACYL-COA N-ACYLTRANSFERASES (NAT) SUPERFAMILY PROTEIN"/>
    <property type="match status" value="1"/>
</dbReference>
<evidence type="ECO:0000259" key="1">
    <source>
        <dbReference type="PROSITE" id="PS51186"/>
    </source>
</evidence>
<evidence type="ECO:0000313" key="3">
    <source>
        <dbReference type="Proteomes" id="UP000886520"/>
    </source>
</evidence>
<reference evidence="2" key="1">
    <citation type="submission" date="2021-01" db="EMBL/GenBank/DDBJ databases">
        <title>Adiantum capillus-veneris genome.</title>
        <authorList>
            <person name="Fang Y."/>
            <person name="Liao Q."/>
        </authorList>
    </citation>
    <scope>NUCLEOTIDE SEQUENCE</scope>
    <source>
        <strain evidence="2">H3</strain>
        <tissue evidence="2">Leaf</tissue>
    </source>
</reference>
<dbReference type="Proteomes" id="UP000886520">
    <property type="component" value="Chromosome 15"/>
</dbReference>